<evidence type="ECO:0000256" key="1">
    <source>
        <dbReference type="SAM" id="MobiDB-lite"/>
    </source>
</evidence>
<feature type="compositionally biased region" description="Basic residues" evidence="1">
    <location>
        <begin position="65"/>
        <end position="78"/>
    </location>
</feature>
<comment type="caution">
    <text evidence="2">The sequence shown here is derived from an EMBL/GenBank/DDBJ whole genome shotgun (WGS) entry which is preliminary data.</text>
</comment>
<name>A0A426YIG8_ENSVE</name>
<gene>
    <name evidence="2" type="ORF">B296_00040585</name>
</gene>
<accession>A0A426YIG8</accession>
<evidence type="ECO:0000313" key="2">
    <source>
        <dbReference type="EMBL" id="RRT51460.1"/>
    </source>
</evidence>
<protein>
    <submittedName>
        <fullName evidence="2">Uncharacterized protein</fullName>
    </submittedName>
</protein>
<dbReference type="EMBL" id="AMZH03012212">
    <property type="protein sequence ID" value="RRT51460.1"/>
    <property type="molecule type" value="Genomic_DNA"/>
</dbReference>
<organism evidence="2 3">
    <name type="scientific">Ensete ventricosum</name>
    <name type="common">Abyssinian banana</name>
    <name type="synonym">Musa ensete</name>
    <dbReference type="NCBI Taxonomy" id="4639"/>
    <lineage>
        <taxon>Eukaryota</taxon>
        <taxon>Viridiplantae</taxon>
        <taxon>Streptophyta</taxon>
        <taxon>Embryophyta</taxon>
        <taxon>Tracheophyta</taxon>
        <taxon>Spermatophyta</taxon>
        <taxon>Magnoliopsida</taxon>
        <taxon>Liliopsida</taxon>
        <taxon>Zingiberales</taxon>
        <taxon>Musaceae</taxon>
        <taxon>Ensete</taxon>
    </lineage>
</organism>
<feature type="region of interest" description="Disordered" evidence="1">
    <location>
        <begin position="64"/>
        <end position="88"/>
    </location>
</feature>
<reference evidence="2 3" key="1">
    <citation type="journal article" date="2014" name="Agronomy (Basel)">
        <title>A Draft Genome Sequence for Ensete ventricosum, the Drought-Tolerant Tree Against Hunger.</title>
        <authorList>
            <person name="Harrison J."/>
            <person name="Moore K.A."/>
            <person name="Paszkiewicz K."/>
            <person name="Jones T."/>
            <person name="Grant M."/>
            <person name="Ambacheew D."/>
            <person name="Muzemil S."/>
            <person name="Studholme D.J."/>
        </authorList>
    </citation>
    <scope>NUCLEOTIDE SEQUENCE [LARGE SCALE GENOMIC DNA]</scope>
</reference>
<dbReference type="AlphaFoldDB" id="A0A426YIG8"/>
<sequence>MLVMTEGHVEGWLRVSRNQCADLCISEIIVAPLSTPEVQEVPAEAVIKWSAEVTLKQLGEETARPHKHVKVLNSRHKSRPGERSSKSY</sequence>
<evidence type="ECO:0000313" key="3">
    <source>
        <dbReference type="Proteomes" id="UP000287651"/>
    </source>
</evidence>
<feature type="compositionally biased region" description="Basic and acidic residues" evidence="1">
    <location>
        <begin position="79"/>
        <end position="88"/>
    </location>
</feature>
<dbReference type="Proteomes" id="UP000287651">
    <property type="component" value="Unassembled WGS sequence"/>
</dbReference>
<proteinExistence type="predicted"/>